<keyword evidence="1" id="KW-0472">Membrane</keyword>
<organism evidence="3 4">
    <name type="scientific">Pantoea cypripedii</name>
    <name type="common">Pectobacterium cypripedii</name>
    <name type="synonym">Erwinia cypripedii</name>
    <dbReference type="NCBI Taxonomy" id="55209"/>
    <lineage>
        <taxon>Bacteria</taxon>
        <taxon>Pseudomonadati</taxon>
        <taxon>Pseudomonadota</taxon>
        <taxon>Gammaproteobacteria</taxon>
        <taxon>Enterobacterales</taxon>
        <taxon>Erwiniaceae</taxon>
        <taxon>Pantoea</taxon>
    </lineage>
</organism>
<dbReference type="RefSeq" id="WP_084877461.1">
    <property type="nucleotide sequence ID" value="NZ_JAGGMY010000001.1"/>
</dbReference>
<dbReference type="STRING" id="55209.HA50_19010"/>
<dbReference type="Pfam" id="PF25319">
    <property type="entry name" value="HofO"/>
    <property type="match status" value="1"/>
</dbReference>
<keyword evidence="1" id="KW-0812">Transmembrane</keyword>
<comment type="caution">
    <text evidence="3">The sequence shown here is derived from an EMBL/GenBank/DDBJ whole genome shotgun (WGS) entry which is preliminary data.</text>
</comment>
<protein>
    <recommendedName>
        <fullName evidence="2">DNA utilization protein HofO C-terminal domain-containing protein</fullName>
    </recommendedName>
</protein>
<dbReference type="InterPro" id="IPR057522">
    <property type="entry name" value="HofO_C"/>
</dbReference>
<feature type="domain" description="DNA utilization protein HofO C-terminal" evidence="2">
    <location>
        <begin position="93"/>
        <end position="162"/>
    </location>
</feature>
<gene>
    <name evidence="3" type="ORF">HA50_19010</name>
</gene>
<dbReference type="OrthoDB" id="6546957at2"/>
<reference evidence="3 4" key="1">
    <citation type="journal article" date="2017" name="Antonie Van Leeuwenhoek">
        <title>Phylogenomic resolution of the bacterial genus Pantoea and its relationship with Erwinia and Tatumella.</title>
        <authorList>
            <person name="Palmer M."/>
            <person name="Steenkamp E.T."/>
            <person name="Coetzee M.P."/>
            <person name="Chan W.Y."/>
            <person name="van Zyl E."/>
            <person name="De Maayer P."/>
            <person name="Coutinho T.A."/>
            <person name="Blom J."/>
            <person name="Smits T.H."/>
            <person name="Duffy B."/>
            <person name="Venter S.N."/>
        </authorList>
    </citation>
    <scope>NUCLEOTIDE SEQUENCE [LARGE SCALE GENOMIC DNA]</scope>
    <source>
        <strain evidence="3 4">LMG 2657</strain>
    </source>
</reference>
<evidence type="ECO:0000313" key="4">
    <source>
        <dbReference type="Proteomes" id="UP000193749"/>
    </source>
</evidence>
<proteinExistence type="predicted"/>
<evidence type="ECO:0000256" key="1">
    <source>
        <dbReference type="SAM" id="Phobius"/>
    </source>
</evidence>
<keyword evidence="4" id="KW-1185">Reference proteome</keyword>
<evidence type="ECO:0000259" key="2">
    <source>
        <dbReference type="Pfam" id="PF25319"/>
    </source>
</evidence>
<keyword evidence="1" id="KW-1133">Transmembrane helix</keyword>
<dbReference type="AlphaFoldDB" id="A0A1X1EZP1"/>
<sequence length="164" mass="19203">MNEWLQRWRQLTLTWRAVWLLALSLPILAAGWLVMLLPQQQARAERERQLIQQTQLEQQRQQQLALWPTADELMSEINRLQQPLVMGDSPKLLESILAARGTQLDTWQPESQPQQVVLRLNWQQFTPLFAELAHTTLPVPERFQLQSEQGGLMAQFWLEKSDAQ</sequence>
<accession>A0A1X1EZP1</accession>
<dbReference type="Proteomes" id="UP000193749">
    <property type="component" value="Unassembled WGS sequence"/>
</dbReference>
<feature type="transmembrane region" description="Helical" evidence="1">
    <location>
        <begin position="17"/>
        <end position="38"/>
    </location>
</feature>
<name>A0A1X1EZP1_PANCY</name>
<dbReference type="EMBL" id="MLJI01000001">
    <property type="protein sequence ID" value="ORM95323.1"/>
    <property type="molecule type" value="Genomic_DNA"/>
</dbReference>
<evidence type="ECO:0000313" key="3">
    <source>
        <dbReference type="EMBL" id="ORM95323.1"/>
    </source>
</evidence>